<feature type="domain" description="Reverse transcriptase RNase H-like" evidence="8">
    <location>
        <begin position="673"/>
        <end position="739"/>
    </location>
</feature>
<evidence type="ECO:0000256" key="5">
    <source>
        <dbReference type="ARBA" id="ARBA00022801"/>
    </source>
</evidence>
<dbReference type="PANTHER" id="PTHR48475:SF1">
    <property type="entry name" value="RNASE H TYPE-1 DOMAIN-CONTAINING PROTEIN"/>
    <property type="match status" value="1"/>
</dbReference>
<gene>
    <name evidence="9" type="ORF">Slati_2111700</name>
</gene>
<dbReference type="Gene3D" id="3.30.70.270">
    <property type="match status" value="2"/>
</dbReference>
<feature type="region of interest" description="Disordered" evidence="7">
    <location>
        <begin position="434"/>
        <end position="470"/>
    </location>
</feature>
<organism evidence="9">
    <name type="scientific">Sesamum latifolium</name>
    <dbReference type="NCBI Taxonomy" id="2727402"/>
    <lineage>
        <taxon>Eukaryota</taxon>
        <taxon>Viridiplantae</taxon>
        <taxon>Streptophyta</taxon>
        <taxon>Embryophyta</taxon>
        <taxon>Tracheophyta</taxon>
        <taxon>Spermatophyta</taxon>
        <taxon>Magnoliopsida</taxon>
        <taxon>eudicotyledons</taxon>
        <taxon>Gunneridae</taxon>
        <taxon>Pentapetalae</taxon>
        <taxon>asterids</taxon>
        <taxon>lamiids</taxon>
        <taxon>Lamiales</taxon>
        <taxon>Pedaliaceae</taxon>
        <taxon>Sesamum</taxon>
    </lineage>
</organism>
<keyword evidence="3" id="KW-0540">Nuclease</keyword>
<dbReference type="InterPro" id="IPR043128">
    <property type="entry name" value="Rev_trsase/Diguanyl_cyclase"/>
</dbReference>
<dbReference type="AlphaFoldDB" id="A0AAW2WQ76"/>
<evidence type="ECO:0000256" key="4">
    <source>
        <dbReference type="ARBA" id="ARBA00022759"/>
    </source>
</evidence>
<keyword evidence="5" id="KW-0378">Hydrolase</keyword>
<dbReference type="EMBL" id="JACGWN010000007">
    <property type="protein sequence ID" value="KAL0443890.1"/>
    <property type="molecule type" value="Genomic_DNA"/>
</dbReference>
<keyword evidence="6" id="KW-0695">RNA-directed DNA polymerase</keyword>
<comment type="caution">
    <text evidence="9">The sequence shown here is derived from an EMBL/GenBank/DDBJ whole genome shotgun (WGS) entry which is preliminary data.</text>
</comment>
<evidence type="ECO:0000256" key="6">
    <source>
        <dbReference type="ARBA" id="ARBA00022918"/>
    </source>
</evidence>
<accession>A0AAW2WQ76</accession>
<keyword evidence="2" id="KW-0548">Nucleotidyltransferase</keyword>
<sequence length="774" mass="87017">MADELLLTCRTPAIAEYDGAADPMEHLSRFENAALLHRYTDGIKCRVFVTTFAGSSTAMFASSRKVRKTELSLFAVRQKEDEPLKKYLQRFNTAALEVPATTQEVKASAFSQGLLDGDFFKSLAKKPISKFDVVLARAAKYINMEEAQAAKKDSRGEKRKEVSEDAPSKKPRGDLRDRKPPFQRVTAVYTPLTIPITQAFMDVEEKGLITRPRSWRDTPQRPKSDKFYRFHNDYSHTTEECRHLKNEIERLIQNGYLQEYVCWERARGTSPYQKKEGDKAREIRAPSPGRPPREGAKQTSGGKEDNNNIPRKGVIRMIAGGPSREDSHQARKSQVREAHQISIKEVLDIETMEDAPIIQFGRAERSGPQTTHNDALVITAMIANYEVGRIFIDSGSSADILFGEAYDQMQLGDVSLEKVNTSLYGFAGEVVHPRGQKRNVDDAPDQVPPGKKGKMPEEKNSEEAETPAKVQPAEELLNIEIIPENSNKTTRIGSHLDEKAKKEITLCLQRNADIFAWTPQDLEGIDPQHDGCFTRISSDHASPRGPEEEEHVKDLEETFSVLKKYKLKLNPAKCAFGVQGGHFLGFMVTQRGIEANPLKIKAIIDMKAPTCLNEAQRLTGRIAALSRFISKSAEKSLPFFKTLRKAKIFEWGSQLCSHSGRRRKTTTYILREQSAKGAEGRYTPIEKIALALVVTARRLRPYFLSHPIGVKTNIPLKHTLGKPDTSGRLVKWAVELSEYDISYLPRTTIKAQALADFISEMAKMTIKDVSQDQK</sequence>
<feature type="region of interest" description="Disordered" evidence="7">
    <location>
        <begin position="147"/>
        <end position="181"/>
    </location>
</feature>
<evidence type="ECO:0000259" key="8">
    <source>
        <dbReference type="Pfam" id="PF17917"/>
    </source>
</evidence>
<evidence type="ECO:0000313" key="9">
    <source>
        <dbReference type="EMBL" id="KAL0443890.1"/>
    </source>
</evidence>
<dbReference type="PANTHER" id="PTHR48475">
    <property type="entry name" value="RIBONUCLEASE H"/>
    <property type="match status" value="1"/>
</dbReference>
<dbReference type="GO" id="GO:0003964">
    <property type="term" value="F:RNA-directed DNA polymerase activity"/>
    <property type="evidence" value="ECO:0007669"/>
    <property type="project" value="UniProtKB-KW"/>
</dbReference>
<evidence type="ECO:0000256" key="1">
    <source>
        <dbReference type="ARBA" id="ARBA00022679"/>
    </source>
</evidence>
<dbReference type="InterPro" id="IPR041373">
    <property type="entry name" value="RT_RNaseH"/>
</dbReference>
<feature type="compositionally biased region" description="Basic and acidic residues" evidence="7">
    <location>
        <begin position="148"/>
        <end position="180"/>
    </location>
</feature>
<reference evidence="9" key="1">
    <citation type="submission" date="2020-06" db="EMBL/GenBank/DDBJ databases">
        <authorList>
            <person name="Li T."/>
            <person name="Hu X."/>
            <person name="Zhang T."/>
            <person name="Song X."/>
            <person name="Zhang H."/>
            <person name="Dai N."/>
            <person name="Sheng W."/>
            <person name="Hou X."/>
            <person name="Wei L."/>
        </authorList>
    </citation>
    <scope>NUCLEOTIDE SEQUENCE</scope>
    <source>
        <strain evidence="9">KEN1</strain>
        <tissue evidence="9">Leaf</tissue>
    </source>
</reference>
<feature type="region of interest" description="Disordered" evidence="7">
    <location>
        <begin position="271"/>
        <end position="312"/>
    </location>
</feature>
<name>A0AAW2WQ76_9LAMI</name>
<evidence type="ECO:0000256" key="3">
    <source>
        <dbReference type="ARBA" id="ARBA00022722"/>
    </source>
</evidence>
<evidence type="ECO:0000256" key="7">
    <source>
        <dbReference type="SAM" id="MobiDB-lite"/>
    </source>
</evidence>
<feature type="compositionally biased region" description="Basic and acidic residues" evidence="7">
    <location>
        <begin position="271"/>
        <end position="284"/>
    </location>
</feature>
<dbReference type="InterPro" id="IPR043502">
    <property type="entry name" value="DNA/RNA_pol_sf"/>
</dbReference>
<reference evidence="9" key="2">
    <citation type="journal article" date="2024" name="Plant">
        <title>Genomic evolution and insights into agronomic trait innovations of Sesamum species.</title>
        <authorList>
            <person name="Miao H."/>
            <person name="Wang L."/>
            <person name="Qu L."/>
            <person name="Liu H."/>
            <person name="Sun Y."/>
            <person name="Le M."/>
            <person name="Wang Q."/>
            <person name="Wei S."/>
            <person name="Zheng Y."/>
            <person name="Lin W."/>
            <person name="Duan Y."/>
            <person name="Cao H."/>
            <person name="Xiong S."/>
            <person name="Wang X."/>
            <person name="Wei L."/>
            <person name="Li C."/>
            <person name="Ma Q."/>
            <person name="Ju M."/>
            <person name="Zhao R."/>
            <person name="Li G."/>
            <person name="Mu C."/>
            <person name="Tian Q."/>
            <person name="Mei H."/>
            <person name="Zhang T."/>
            <person name="Gao T."/>
            <person name="Zhang H."/>
        </authorList>
    </citation>
    <scope>NUCLEOTIDE SEQUENCE</scope>
    <source>
        <strain evidence="9">KEN1</strain>
    </source>
</reference>
<feature type="compositionally biased region" description="Basic and acidic residues" evidence="7">
    <location>
        <begin position="291"/>
        <end position="306"/>
    </location>
</feature>
<evidence type="ECO:0000256" key="2">
    <source>
        <dbReference type="ARBA" id="ARBA00022695"/>
    </source>
</evidence>
<protein>
    <recommendedName>
        <fullName evidence="8">Reverse transcriptase RNase H-like domain-containing protein</fullName>
    </recommendedName>
</protein>
<dbReference type="GO" id="GO:0016787">
    <property type="term" value="F:hydrolase activity"/>
    <property type="evidence" value="ECO:0007669"/>
    <property type="project" value="UniProtKB-KW"/>
</dbReference>
<dbReference type="GO" id="GO:0004519">
    <property type="term" value="F:endonuclease activity"/>
    <property type="evidence" value="ECO:0007669"/>
    <property type="project" value="UniProtKB-KW"/>
</dbReference>
<proteinExistence type="predicted"/>
<keyword evidence="4" id="KW-0255">Endonuclease</keyword>
<dbReference type="SUPFAM" id="SSF56672">
    <property type="entry name" value="DNA/RNA polymerases"/>
    <property type="match status" value="1"/>
</dbReference>
<keyword evidence="1" id="KW-0808">Transferase</keyword>
<dbReference type="Pfam" id="PF17917">
    <property type="entry name" value="RT_RNaseH"/>
    <property type="match status" value="1"/>
</dbReference>